<feature type="transmembrane region" description="Helical" evidence="6">
    <location>
        <begin position="103"/>
        <end position="123"/>
    </location>
</feature>
<comment type="caution">
    <text evidence="7">The sequence shown here is derived from an EMBL/GenBank/DDBJ whole genome shotgun (WGS) entry which is preliminary data.</text>
</comment>
<dbReference type="AlphaFoldDB" id="A0A7Y9DSD5"/>
<feature type="transmembrane region" description="Helical" evidence="6">
    <location>
        <begin position="132"/>
        <end position="152"/>
    </location>
</feature>
<evidence type="ECO:0000256" key="6">
    <source>
        <dbReference type="SAM" id="Phobius"/>
    </source>
</evidence>
<proteinExistence type="predicted"/>
<dbReference type="PANTHER" id="PTHR30250">
    <property type="entry name" value="PST FAMILY PREDICTED COLANIC ACID TRANSPORTER"/>
    <property type="match status" value="1"/>
</dbReference>
<evidence type="ECO:0000256" key="3">
    <source>
        <dbReference type="ARBA" id="ARBA00022692"/>
    </source>
</evidence>
<keyword evidence="4 6" id="KW-1133">Transmembrane helix</keyword>
<feature type="transmembrane region" description="Helical" evidence="6">
    <location>
        <begin position="368"/>
        <end position="388"/>
    </location>
</feature>
<keyword evidence="3 6" id="KW-0812">Transmembrane</keyword>
<keyword evidence="2" id="KW-1003">Cell membrane</keyword>
<protein>
    <submittedName>
        <fullName evidence="7">O-antigen/teichoic acid export membrane protein</fullName>
    </submittedName>
</protein>
<dbReference type="PANTHER" id="PTHR30250:SF26">
    <property type="entry name" value="PSMA PROTEIN"/>
    <property type="match status" value="1"/>
</dbReference>
<dbReference type="EMBL" id="JACCBN010000001">
    <property type="protein sequence ID" value="NYD34618.1"/>
    <property type="molecule type" value="Genomic_DNA"/>
</dbReference>
<feature type="transmembrane region" description="Helical" evidence="6">
    <location>
        <begin position="200"/>
        <end position="226"/>
    </location>
</feature>
<accession>A0A7Y9DSD5</accession>
<feature type="transmembrane region" description="Helical" evidence="6">
    <location>
        <begin position="276"/>
        <end position="302"/>
    </location>
</feature>
<feature type="transmembrane region" description="Helical" evidence="6">
    <location>
        <begin position="12"/>
        <end position="30"/>
    </location>
</feature>
<evidence type="ECO:0000256" key="2">
    <source>
        <dbReference type="ARBA" id="ARBA00022475"/>
    </source>
</evidence>
<organism evidence="7 8">
    <name type="scientific">Actinomycetospora corticicola</name>
    <dbReference type="NCBI Taxonomy" id="663602"/>
    <lineage>
        <taxon>Bacteria</taxon>
        <taxon>Bacillati</taxon>
        <taxon>Actinomycetota</taxon>
        <taxon>Actinomycetes</taxon>
        <taxon>Pseudonocardiales</taxon>
        <taxon>Pseudonocardiaceae</taxon>
        <taxon>Actinomycetospora</taxon>
    </lineage>
</organism>
<evidence type="ECO:0000256" key="5">
    <source>
        <dbReference type="ARBA" id="ARBA00023136"/>
    </source>
</evidence>
<dbReference type="GO" id="GO:0005886">
    <property type="term" value="C:plasma membrane"/>
    <property type="evidence" value="ECO:0007669"/>
    <property type="project" value="UniProtKB-SubCell"/>
</dbReference>
<dbReference type="RefSeq" id="WP_179792550.1">
    <property type="nucleotide sequence ID" value="NZ_BAABHP010000018.1"/>
</dbReference>
<name>A0A7Y9DSD5_9PSEU</name>
<feature type="transmembrane region" description="Helical" evidence="6">
    <location>
        <begin position="340"/>
        <end position="362"/>
    </location>
</feature>
<comment type="subcellular location">
    <subcellularLocation>
        <location evidence="1">Cell membrane</location>
        <topology evidence="1">Multi-pass membrane protein</topology>
    </subcellularLocation>
</comment>
<keyword evidence="5 6" id="KW-0472">Membrane</keyword>
<feature type="transmembrane region" description="Helical" evidence="6">
    <location>
        <begin position="76"/>
        <end position="97"/>
    </location>
</feature>
<dbReference type="InterPro" id="IPR050833">
    <property type="entry name" value="Poly_Biosynth_Transport"/>
</dbReference>
<feature type="transmembrane region" description="Helical" evidence="6">
    <location>
        <begin position="238"/>
        <end position="264"/>
    </location>
</feature>
<evidence type="ECO:0000256" key="4">
    <source>
        <dbReference type="ARBA" id="ARBA00022989"/>
    </source>
</evidence>
<feature type="transmembrane region" description="Helical" evidence="6">
    <location>
        <begin position="308"/>
        <end position="328"/>
    </location>
</feature>
<evidence type="ECO:0000313" key="8">
    <source>
        <dbReference type="Proteomes" id="UP000535890"/>
    </source>
</evidence>
<reference evidence="7 8" key="1">
    <citation type="submission" date="2020-07" db="EMBL/GenBank/DDBJ databases">
        <title>Sequencing the genomes of 1000 actinobacteria strains.</title>
        <authorList>
            <person name="Klenk H.-P."/>
        </authorList>
    </citation>
    <scope>NUCLEOTIDE SEQUENCE [LARGE SCALE GENOMIC DNA]</scope>
    <source>
        <strain evidence="7 8">DSM 45772</strain>
    </source>
</reference>
<feature type="transmembrane region" description="Helical" evidence="6">
    <location>
        <begin position="158"/>
        <end position="179"/>
    </location>
</feature>
<feature type="transmembrane region" description="Helical" evidence="6">
    <location>
        <begin position="36"/>
        <end position="55"/>
    </location>
</feature>
<evidence type="ECO:0000313" key="7">
    <source>
        <dbReference type="EMBL" id="NYD34618.1"/>
    </source>
</evidence>
<evidence type="ECO:0000256" key="1">
    <source>
        <dbReference type="ARBA" id="ARBA00004651"/>
    </source>
</evidence>
<dbReference type="Proteomes" id="UP000535890">
    <property type="component" value="Unassembled WGS sequence"/>
</dbReference>
<gene>
    <name evidence="7" type="ORF">BJ983_000720</name>
</gene>
<sequence length="402" mass="41535">MKRSVLGVADQVVSSGSNYLTAFLASLVLAPVDFGAFVLAYAVVTVLLAGTRAVVGEPLLAHLPTTDPSRRRGLGASALSLALVLGLASAAVCAAGGTWFDALLVFAAWMPAALVADAARYVLLARRDTGRALAVDTVWVVVQLAVLGGVFAWSTWSIAWLAAAWGLGAVAAALTFLVVAPERFAAPRPWWAESRYLSGWFTATSVLGQVQIYLVLLLAGAVLLAVDTAGLRAVQLMVFQPVITLMAALLVLLVPPMAACSAAGDLVGLRRARARALTAMAVIGLLALLAIPLRDVLLATFFPRYTDYAVLVAPIALQTALGALTVPFQAQIRGFRQGRALFAQQLVQAGALLTCAGAGLALGGVVGLAWGLTVATVIALVAIVARALRLERPVVGTAVVAA</sequence>
<keyword evidence="8" id="KW-1185">Reference proteome</keyword>